<evidence type="ECO:0000313" key="5">
    <source>
        <dbReference type="Proteomes" id="UP000199595"/>
    </source>
</evidence>
<keyword evidence="2" id="KW-0732">Signal</keyword>
<feature type="signal peptide" evidence="2">
    <location>
        <begin position="1"/>
        <end position="27"/>
    </location>
</feature>
<reference evidence="4 5" key="1">
    <citation type="submission" date="2016-10" db="EMBL/GenBank/DDBJ databases">
        <authorList>
            <person name="de Groot N.N."/>
        </authorList>
    </citation>
    <scope>NUCLEOTIDE SEQUENCE [LARGE SCALE GENOMIC DNA]</scope>
    <source>
        <strain evidence="4 5">DSM 24956</strain>
    </source>
</reference>
<name>A0A1H2WA30_9FLAO</name>
<evidence type="ECO:0000256" key="2">
    <source>
        <dbReference type="SAM" id="SignalP"/>
    </source>
</evidence>
<dbReference type="STRING" id="762486.SAMN05444411_102145"/>
<gene>
    <name evidence="4" type="ORF">SAMN05444411_102145</name>
</gene>
<dbReference type="InterPro" id="IPR029058">
    <property type="entry name" value="AB_hydrolase_fold"/>
</dbReference>
<organism evidence="4 5">
    <name type="scientific">Lutibacter oricola</name>
    <dbReference type="NCBI Taxonomy" id="762486"/>
    <lineage>
        <taxon>Bacteria</taxon>
        <taxon>Pseudomonadati</taxon>
        <taxon>Bacteroidota</taxon>
        <taxon>Flavobacteriia</taxon>
        <taxon>Flavobacteriales</taxon>
        <taxon>Flavobacteriaceae</taxon>
        <taxon>Lutibacter</taxon>
    </lineage>
</organism>
<evidence type="ECO:0000313" key="4">
    <source>
        <dbReference type="EMBL" id="SDW77336.1"/>
    </source>
</evidence>
<dbReference type="Gene3D" id="3.40.50.1820">
    <property type="entry name" value="alpha/beta hydrolase"/>
    <property type="match status" value="1"/>
</dbReference>
<protein>
    <submittedName>
        <fullName evidence="4">Acetyl esterase/lipase</fullName>
    </submittedName>
</protein>
<dbReference type="InterPro" id="IPR049492">
    <property type="entry name" value="BD-FAE-like_dom"/>
</dbReference>
<dbReference type="Proteomes" id="UP000199595">
    <property type="component" value="Unassembled WGS sequence"/>
</dbReference>
<accession>A0A1H2WA30</accession>
<evidence type="ECO:0000256" key="1">
    <source>
        <dbReference type="ARBA" id="ARBA00022801"/>
    </source>
</evidence>
<dbReference type="Pfam" id="PF20434">
    <property type="entry name" value="BD-FAE"/>
    <property type="match status" value="1"/>
</dbReference>
<dbReference type="GO" id="GO:0016787">
    <property type="term" value="F:hydrolase activity"/>
    <property type="evidence" value="ECO:0007669"/>
    <property type="project" value="UniProtKB-KW"/>
</dbReference>
<dbReference type="InterPro" id="IPR050300">
    <property type="entry name" value="GDXG_lipolytic_enzyme"/>
</dbReference>
<keyword evidence="5" id="KW-1185">Reference proteome</keyword>
<dbReference type="RefSeq" id="WP_090120814.1">
    <property type="nucleotide sequence ID" value="NZ_FNNJ01000002.1"/>
</dbReference>
<feature type="chain" id="PRO_5011604146" evidence="2">
    <location>
        <begin position="28"/>
        <end position="293"/>
    </location>
</feature>
<feature type="domain" description="BD-FAE-like" evidence="3">
    <location>
        <begin position="56"/>
        <end position="254"/>
    </location>
</feature>
<keyword evidence="1" id="KW-0378">Hydrolase</keyword>
<evidence type="ECO:0000259" key="3">
    <source>
        <dbReference type="Pfam" id="PF20434"/>
    </source>
</evidence>
<dbReference type="PANTHER" id="PTHR48081">
    <property type="entry name" value="AB HYDROLASE SUPERFAMILY PROTEIN C4A8.06C"/>
    <property type="match status" value="1"/>
</dbReference>
<dbReference type="OrthoDB" id="9777975at2"/>
<dbReference type="EMBL" id="FNNJ01000002">
    <property type="protein sequence ID" value="SDW77336.1"/>
    <property type="molecule type" value="Genomic_DNA"/>
</dbReference>
<dbReference type="AlphaFoldDB" id="A0A1H2WA30"/>
<dbReference type="PANTHER" id="PTHR48081:SF13">
    <property type="entry name" value="ALPHA_BETA HYDROLASE"/>
    <property type="match status" value="1"/>
</dbReference>
<dbReference type="PROSITE" id="PS51257">
    <property type="entry name" value="PROKAR_LIPOPROTEIN"/>
    <property type="match status" value="1"/>
</dbReference>
<proteinExistence type="predicted"/>
<dbReference type="SUPFAM" id="SSF53474">
    <property type="entry name" value="alpha/beta-Hydrolases"/>
    <property type="match status" value="1"/>
</dbReference>
<sequence length="293" mass="32835">MMKYTLNIINKILILSFFIVVSYSCSSSDDSVIIDKTTAKELLNVSYGNETKQVFDVYLPANRDESTTKTFVLVHGGSWVSGDKNDLNDIVAKLKETYPNYAIVNVNYRLAGIGKSPFPMQIDDLESVFTKLKTKANEYQISSNFGFIGISAGAHLSMLYSYKYDTDKNVKMVCSIVGPTNFTDVNYTENPDYLEISQGIQLVTGVNYETNPTYYKNISPYHVVTSSAPPSILFYGGMDNLVPTTQGVEMQAKLDELGVTNQFKLYENEGHGWEGDALNDTYTKLENFINTHF</sequence>